<evidence type="ECO:0000313" key="2">
    <source>
        <dbReference type="Proteomes" id="UP000216433"/>
    </source>
</evidence>
<proteinExistence type="predicted"/>
<dbReference type="EMBL" id="NJGC01000010">
    <property type="protein sequence ID" value="PAM71638.1"/>
    <property type="molecule type" value="Genomic_DNA"/>
</dbReference>
<dbReference type="AlphaFoldDB" id="A0A270NJC1"/>
<gene>
    <name evidence="1" type="ORF">CEK00_10450</name>
</gene>
<dbReference type="Proteomes" id="UP000216433">
    <property type="component" value="Unassembled WGS sequence"/>
</dbReference>
<reference evidence="1 2" key="1">
    <citation type="submission" date="2017-06" db="EMBL/GenBank/DDBJ databases">
        <title>Genome sequencing and assembly of Stenotrophomonas maltophilia DF07.</title>
        <authorList>
            <person name="Iyer R."/>
        </authorList>
    </citation>
    <scope>NUCLEOTIDE SEQUENCE [LARGE SCALE GENOMIC DNA]</scope>
    <source>
        <strain evidence="1 2">DF07</strain>
    </source>
</reference>
<comment type="caution">
    <text evidence="1">The sequence shown here is derived from an EMBL/GenBank/DDBJ whole genome shotgun (WGS) entry which is preliminary data.</text>
</comment>
<protein>
    <submittedName>
        <fullName evidence="1">Uncharacterized protein</fullName>
    </submittedName>
</protein>
<accession>A0A270NJC1</accession>
<name>A0A270NJC1_STEMA</name>
<sequence>MRLIASDMFLLDCRRPSAARIEMPSLNTSADSDRRSASEDAARCVAAVGMPGFGEASAFDMAGGAFASVAALLRLTSVSGVLSAMHPAQHRQKSIAVIRWRYRRGAMDR</sequence>
<evidence type="ECO:0000313" key="1">
    <source>
        <dbReference type="EMBL" id="PAM71638.1"/>
    </source>
</evidence>
<organism evidence="1 2">
    <name type="scientific">Stenotrophomonas maltophilia</name>
    <name type="common">Pseudomonas maltophilia</name>
    <name type="synonym">Xanthomonas maltophilia</name>
    <dbReference type="NCBI Taxonomy" id="40324"/>
    <lineage>
        <taxon>Bacteria</taxon>
        <taxon>Pseudomonadati</taxon>
        <taxon>Pseudomonadota</taxon>
        <taxon>Gammaproteobacteria</taxon>
        <taxon>Lysobacterales</taxon>
        <taxon>Lysobacteraceae</taxon>
        <taxon>Stenotrophomonas</taxon>
        <taxon>Stenotrophomonas maltophilia group</taxon>
    </lineage>
</organism>